<feature type="disulfide bond" evidence="25">
    <location>
        <begin position="73"/>
        <end position="403"/>
    </location>
</feature>
<comment type="caution">
    <text evidence="27">The sequence shown here is derived from an EMBL/GenBank/DDBJ whole genome shotgun (WGS) entry which is preliminary data.</text>
</comment>
<dbReference type="PANTHER" id="PTHR20963:SF37">
    <property type="entry name" value="MULTIPLE INOSITOL POLYPHOSPHATE PHOSPHATASE 1"/>
    <property type="match status" value="1"/>
</dbReference>
<evidence type="ECO:0000256" key="6">
    <source>
        <dbReference type="ARBA" id="ARBA00022475"/>
    </source>
</evidence>
<evidence type="ECO:0000256" key="8">
    <source>
        <dbReference type="ARBA" id="ARBA00022801"/>
    </source>
</evidence>
<comment type="catalytic activity">
    <reaction evidence="15">
        <text>1D-myo-inositol hexakisphosphate + H2O = 1D-myo-inositol 1,2,4,5,6-pentakisphosphate + phosphate</text>
        <dbReference type="Rhea" id="RHEA:16989"/>
        <dbReference type="ChEBI" id="CHEBI:15377"/>
        <dbReference type="ChEBI" id="CHEBI:43474"/>
        <dbReference type="ChEBI" id="CHEBI:57798"/>
        <dbReference type="ChEBI" id="CHEBI:58130"/>
        <dbReference type="EC" id="3.1.3.62"/>
    </reaction>
    <physiologicalReaction direction="left-to-right" evidence="15">
        <dbReference type="Rhea" id="RHEA:16990"/>
    </physiologicalReaction>
</comment>
<dbReference type="GO" id="GO:0005886">
    <property type="term" value="C:plasma membrane"/>
    <property type="evidence" value="ECO:0007669"/>
    <property type="project" value="UniProtKB-SubCell"/>
</dbReference>
<protein>
    <recommendedName>
        <fullName evidence="5">Multiple inositol polyphosphate phosphatase 1</fullName>
        <ecNumber evidence="4">3.1.3.62</ecNumber>
        <ecNumber evidence="3">3.1.3.80</ecNumber>
    </recommendedName>
    <alternativeName>
        <fullName evidence="11">2,3-bisphosphoglycerate 3-phosphatase</fullName>
    </alternativeName>
</protein>
<comment type="catalytic activity">
    <reaction evidence="21">
        <text>1D-myo-inositol 1,3,4,5,6-pentakisphosphate + H2O = 1D-myo-inositol 1,4,5,6-tetrakisphosphate + phosphate</text>
        <dbReference type="Rhea" id="RHEA:77143"/>
        <dbReference type="ChEBI" id="CHEBI:15377"/>
        <dbReference type="ChEBI" id="CHEBI:43474"/>
        <dbReference type="ChEBI" id="CHEBI:57627"/>
        <dbReference type="ChEBI" id="CHEBI:57733"/>
    </reaction>
    <physiologicalReaction direction="left-to-right" evidence="21">
        <dbReference type="Rhea" id="RHEA:77144"/>
    </physiologicalReaction>
</comment>
<dbReference type="EC" id="3.1.3.62" evidence="4"/>
<evidence type="ECO:0000256" key="7">
    <source>
        <dbReference type="ARBA" id="ARBA00022729"/>
    </source>
</evidence>
<name>A0A9D3LMI3_ANGAN</name>
<comment type="catalytic activity">
    <reaction evidence="14">
        <text>1D-myo-inositol 1,2-bisphosphate + H2O = 1D-myo-inositol 2-phosphate + phosphate</text>
        <dbReference type="Rhea" id="RHEA:77135"/>
        <dbReference type="ChEBI" id="CHEBI:15377"/>
        <dbReference type="ChEBI" id="CHEBI:43474"/>
        <dbReference type="ChEBI" id="CHEBI:84142"/>
        <dbReference type="ChEBI" id="CHEBI:195539"/>
        <dbReference type="EC" id="3.1.3.62"/>
    </reaction>
    <physiologicalReaction direction="left-to-right" evidence="14">
        <dbReference type="Rhea" id="RHEA:77136"/>
    </physiologicalReaction>
</comment>
<keyword evidence="25" id="KW-1015">Disulfide bond</keyword>
<evidence type="ECO:0000256" key="20">
    <source>
        <dbReference type="ARBA" id="ARBA00043757"/>
    </source>
</evidence>
<sequence>MLNKLSLVLASLNVIIGRFAICSAGNAQYANPNIPTIAKYFGTKGRYEEVNPHLVDDILSVNKSNVEPPSPDCKAVHITAVLRHGTRYPSSKYVKDMKNIYGLVLTKANGTESWLRDLKTQWKMWYTEEMDGHIVDKGRDDHRHLAVRLATSFPTLISAENLRNNRFQFFTSSKHRCVASIKAFEEGLATFWKTEESQFKHEENDELMRFFDQCRRYIHDVANNRTALAEVDLFRSRPEMRRVQEKVADRLQVPYSDITTDLVEAAFLLCAYDFAIKTENSPWCILFDEEDAQVLEYMSDLKQFWKRGYGHDINRKSSCSLFHDMFSRLDRVANESRFGEVTEAVTVQMGHAETLLPLLTLLGLFQDELPLNSSNYAAQRSRAFRSGLVVPYAANLVLVLYDCQAGLRLQALLNERPLPFPNIPHPAPLYHTVKQAYQQLLQGCSFKKECELPSHT</sequence>
<keyword evidence="10" id="KW-0325">Glycoprotein</keyword>
<comment type="catalytic activity">
    <reaction evidence="16">
        <text>1D-myo-inositol 1,2,3-trisphosphate + H2O = 1D-myo-inositol 2,3-bisphosphate + phosphate</text>
        <dbReference type="Rhea" id="RHEA:77127"/>
        <dbReference type="ChEBI" id="CHEBI:15377"/>
        <dbReference type="ChEBI" id="CHEBI:43474"/>
        <dbReference type="ChEBI" id="CHEBI:195536"/>
        <dbReference type="ChEBI" id="CHEBI:195538"/>
    </reaction>
    <physiologicalReaction direction="left-to-right" evidence="16">
        <dbReference type="Rhea" id="RHEA:77128"/>
    </physiologicalReaction>
</comment>
<comment type="subcellular location">
    <subcellularLocation>
        <location evidence="1">Cell membrane</location>
    </subcellularLocation>
</comment>
<comment type="catalytic activity">
    <reaction evidence="22">
        <text>1D-myo-inositol 2,3-bisphosphate + H2O = 1D-myo-inositol 2-phosphate + phosphate</text>
        <dbReference type="Rhea" id="RHEA:77139"/>
        <dbReference type="ChEBI" id="CHEBI:15377"/>
        <dbReference type="ChEBI" id="CHEBI:43474"/>
        <dbReference type="ChEBI" id="CHEBI:84142"/>
        <dbReference type="ChEBI" id="CHEBI:195538"/>
    </reaction>
    <physiologicalReaction direction="left-to-right" evidence="22">
        <dbReference type="Rhea" id="RHEA:77140"/>
    </physiologicalReaction>
</comment>
<evidence type="ECO:0000256" key="25">
    <source>
        <dbReference type="PIRSR" id="PIRSR000894-2"/>
    </source>
</evidence>
<feature type="signal peptide" evidence="26">
    <location>
        <begin position="1"/>
        <end position="24"/>
    </location>
</feature>
<evidence type="ECO:0000256" key="10">
    <source>
        <dbReference type="ARBA" id="ARBA00023180"/>
    </source>
</evidence>
<evidence type="ECO:0000256" key="16">
    <source>
        <dbReference type="ARBA" id="ARBA00043733"/>
    </source>
</evidence>
<keyword evidence="8" id="KW-0378">Hydrolase</keyword>
<keyword evidence="6" id="KW-1003">Cell membrane</keyword>
<comment type="catalytic activity">
    <reaction evidence="20">
        <text>1D-myo-inositol 1,2,3,5,6-pentakisphosphate + H2O = 1D-myo-inositol 1,2,3,6-tetrakisphosphate + phosphate</text>
        <dbReference type="Rhea" id="RHEA:77111"/>
        <dbReference type="ChEBI" id="CHEBI:15377"/>
        <dbReference type="ChEBI" id="CHEBI:43474"/>
        <dbReference type="ChEBI" id="CHEBI:58747"/>
        <dbReference type="ChEBI" id="CHEBI:195534"/>
    </reaction>
    <physiologicalReaction direction="left-to-right" evidence="20">
        <dbReference type="Rhea" id="RHEA:77112"/>
    </physiologicalReaction>
</comment>
<evidence type="ECO:0000256" key="26">
    <source>
        <dbReference type="SAM" id="SignalP"/>
    </source>
</evidence>
<evidence type="ECO:0000256" key="15">
    <source>
        <dbReference type="ARBA" id="ARBA00043691"/>
    </source>
</evidence>
<dbReference type="FunFam" id="3.40.50.1240:FF:000014">
    <property type="entry name" value="Multiple inositol polyphosphate phosphatase 1"/>
    <property type="match status" value="1"/>
</dbReference>
<keyword evidence="28" id="KW-1185">Reference proteome</keyword>
<evidence type="ECO:0000256" key="13">
    <source>
        <dbReference type="ARBA" id="ARBA00043671"/>
    </source>
</evidence>
<dbReference type="GO" id="GO:0034417">
    <property type="term" value="F:bisphosphoglycerate 3-phosphatase activity"/>
    <property type="evidence" value="ECO:0007669"/>
    <property type="project" value="UniProtKB-EC"/>
</dbReference>
<evidence type="ECO:0000256" key="3">
    <source>
        <dbReference type="ARBA" id="ARBA00012976"/>
    </source>
</evidence>
<evidence type="ECO:0000256" key="11">
    <source>
        <dbReference type="ARBA" id="ARBA00031642"/>
    </source>
</evidence>
<feature type="disulfide bond" evidence="25">
    <location>
        <begin position="270"/>
        <end position="284"/>
    </location>
</feature>
<keyword evidence="7 26" id="KW-0732">Signal</keyword>
<dbReference type="CDD" id="cd07061">
    <property type="entry name" value="HP_HAP_like"/>
    <property type="match status" value="1"/>
</dbReference>
<dbReference type="SUPFAM" id="SSF53254">
    <property type="entry name" value="Phosphoglycerate mutase-like"/>
    <property type="match status" value="1"/>
</dbReference>
<gene>
    <name evidence="27" type="ORF">ANANG_G00306690</name>
</gene>
<evidence type="ECO:0000256" key="4">
    <source>
        <dbReference type="ARBA" id="ARBA00013040"/>
    </source>
</evidence>
<dbReference type="Proteomes" id="UP001044222">
    <property type="component" value="Chromosome 18"/>
</dbReference>
<dbReference type="InterPro" id="IPR029033">
    <property type="entry name" value="His_PPase_superfam"/>
</dbReference>
<comment type="catalytic activity">
    <reaction evidence="18">
        <text>1D-myo-inositol hexakisphosphate + H2O = 1D-myo-inositol 1,2,3,5,6-pentakisphosphate + phosphate</text>
        <dbReference type="Rhea" id="RHEA:20960"/>
        <dbReference type="ChEBI" id="CHEBI:15377"/>
        <dbReference type="ChEBI" id="CHEBI:43474"/>
        <dbReference type="ChEBI" id="CHEBI:58130"/>
        <dbReference type="ChEBI" id="CHEBI:58747"/>
    </reaction>
    <physiologicalReaction direction="left-to-right" evidence="18">
        <dbReference type="Rhea" id="RHEA:20961"/>
    </physiologicalReaction>
</comment>
<comment type="catalytic activity">
    <reaction evidence="19">
        <text>1D-myo-inositol 1,2,6-trisphosphate + H2O = 1D-myo-inositol 1,2-bisphosphate + phosphate</text>
        <dbReference type="Rhea" id="RHEA:77131"/>
        <dbReference type="ChEBI" id="CHEBI:15377"/>
        <dbReference type="ChEBI" id="CHEBI:43474"/>
        <dbReference type="ChEBI" id="CHEBI:195537"/>
        <dbReference type="ChEBI" id="CHEBI:195539"/>
        <dbReference type="EC" id="3.1.3.62"/>
    </reaction>
    <physiologicalReaction direction="left-to-right" evidence="19">
        <dbReference type="Rhea" id="RHEA:77132"/>
    </physiologicalReaction>
</comment>
<feature type="chain" id="PRO_5038898866" description="Multiple inositol polyphosphate phosphatase 1" evidence="26">
    <location>
        <begin position="25"/>
        <end position="456"/>
    </location>
</feature>
<keyword evidence="9" id="KW-0472">Membrane</keyword>
<dbReference type="AlphaFoldDB" id="A0A9D3LMI3"/>
<evidence type="ECO:0000256" key="22">
    <source>
        <dbReference type="ARBA" id="ARBA00043801"/>
    </source>
</evidence>
<evidence type="ECO:0000256" key="21">
    <source>
        <dbReference type="ARBA" id="ARBA00043762"/>
    </source>
</evidence>
<comment type="similarity">
    <text evidence="2">Belongs to the histidine acid phosphatase family. MINPP1 subfamily.</text>
</comment>
<evidence type="ECO:0000256" key="19">
    <source>
        <dbReference type="ARBA" id="ARBA00043747"/>
    </source>
</evidence>
<evidence type="ECO:0000256" key="14">
    <source>
        <dbReference type="ARBA" id="ARBA00043674"/>
    </source>
</evidence>
<comment type="catalytic activity">
    <reaction evidence="13">
        <text>1D-myo-inositol 1,2,4,5,6-pentakisphosphate + H2O = 1D-myo-inositol 1,2,5,6-tetrakisphosphate + phosphate</text>
        <dbReference type="Rhea" id="RHEA:77115"/>
        <dbReference type="ChEBI" id="CHEBI:15377"/>
        <dbReference type="ChEBI" id="CHEBI:43474"/>
        <dbReference type="ChEBI" id="CHEBI:57798"/>
        <dbReference type="ChEBI" id="CHEBI:195535"/>
        <dbReference type="EC" id="3.1.3.62"/>
    </reaction>
    <physiologicalReaction direction="left-to-right" evidence="13">
        <dbReference type="Rhea" id="RHEA:77116"/>
    </physiologicalReaction>
</comment>
<dbReference type="GO" id="GO:0003993">
    <property type="term" value="F:acid phosphatase activity"/>
    <property type="evidence" value="ECO:0007669"/>
    <property type="project" value="TreeGrafter"/>
</dbReference>
<proteinExistence type="inferred from homology"/>
<evidence type="ECO:0000256" key="12">
    <source>
        <dbReference type="ARBA" id="ARBA00043668"/>
    </source>
</evidence>
<dbReference type="PIRSF" id="PIRSF000894">
    <property type="entry name" value="Acid_phosphatase"/>
    <property type="match status" value="1"/>
</dbReference>
<comment type="catalytic activity">
    <reaction evidence="24">
        <text>(2R)-2,3-bisphosphoglycerate + H2O = (2R)-2-phosphoglycerate + phosphate</text>
        <dbReference type="Rhea" id="RHEA:27381"/>
        <dbReference type="ChEBI" id="CHEBI:15377"/>
        <dbReference type="ChEBI" id="CHEBI:43474"/>
        <dbReference type="ChEBI" id="CHEBI:58248"/>
        <dbReference type="ChEBI" id="CHEBI:58289"/>
        <dbReference type="EC" id="3.1.3.80"/>
    </reaction>
    <physiologicalReaction direction="left-to-right" evidence="24">
        <dbReference type="Rhea" id="RHEA:27382"/>
    </physiologicalReaction>
</comment>
<dbReference type="InterPro" id="IPR000560">
    <property type="entry name" value="His_Pase_clade-2"/>
</dbReference>
<dbReference type="GO" id="GO:0052745">
    <property type="term" value="F:inositol phosphate phosphatase activity"/>
    <property type="evidence" value="ECO:0007669"/>
    <property type="project" value="TreeGrafter"/>
</dbReference>
<evidence type="ECO:0000256" key="2">
    <source>
        <dbReference type="ARBA" id="ARBA00008422"/>
    </source>
</evidence>
<evidence type="ECO:0000256" key="1">
    <source>
        <dbReference type="ARBA" id="ARBA00004236"/>
    </source>
</evidence>
<dbReference type="Gene3D" id="3.40.50.1240">
    <property type="entry name" value="Phosphoglycerate mutase-like"/>
    <property type="match status" value="1"/>
</dbReference>
<comment type="catalytic activity">
    <reaction evidence="12">
        <text>1D-myo-inositol 1,2,5,6-tetrakisphosphate + H2O = 1D-myo-inositol 1,2,6-trisphosphate + phosphate</text>
        <dbReference type="Rhea" id="RHEA:77119"/>
        <dbReference type="ChEBI" id="CHEBI:15377"/>
        <dbReference type="ChEBI" id="CHEBI:43474"/>
        <dbReference type="ChEBI" id="CHEBI:195535"/>
        <dbReference type="ChEBI" id="CHEBI:195537"/>
        <dbReference type="EC" id="3.1.3.62"/>
    </reaction>
    <physiologicalReaction direction="left-to-right" evidence="12">
        <dbReference type="Rhea" id="RHEA:77120"/>
    </physiologicalReaction>
</comment>
<dbReference type="PANTHER" id="PTHR20963">
    <property type="entry name" value="MULTIPLE INOSITOL POLYPHOSPHATE PHOSPHATASE-RELATED"/>
    <property type="match status" value="1"/>
</dbReference>
<accession>A0A9D3LMI3</accession>
<dbReference type="Pfam" id="PF00328">
    <property type="entry name" value="His_Phos_2"/>
    <property type="match status" value="1"/>
</dbReference>
<evidence type="ECO:0000256" key="9">
    <source>
        <dbReference type="ARBA" id="ARBA00023136"/>
    </source>
</evidence>
<evidence type="ECO:0000256" key="23">
    <source>
        <dbReference type="ARBA" id="ARBA00043829"/>
    </source>
</evidence>
<evidence type="ECO:0000256" key="18">
    <source>
        <dbReference type="ARBA" id="ARBA00043746"/>
    </source>
</evidence>
<reference evidence="27" key="1">
    <citation type="submission" date="2021-01" db="EMBL/GenBank/DDBJ databases">
        <title>A chromosome-scale assembly of European eel, Anguilla anguilla.</title>
        <authorList>
            <person name="Henkel C."/>
            <person name="Jong-Raadsen S.A."/>
            <person name="Dufour S."/>
            <person name="Weltzien F.-A."/>
            <person name="Palstra A.P."/>
            <person name="Pelster B."/>
            <person name="Spaink H.P."/>
            <person name="Van Den Thillart G.E."/>
            <person name="Jansen H."/>
            <person name="Zahm M."/>
            <person name="Klopp C."/>
            <person name="Cedric C."/>
            <person name="Louis A."/>
            <person name="Berthelot C."/>
            <person name="Parey E."/>
            <person name="Roest Crollius H."/>
            <person name="Montfort J."/>
            <person name="Robinson-Rechavi M."/>
            <person name="Bucao C."/>
            <person name="Bouchez O."/>
            <person name="Gislard M."/>
            <person name="Lluch J."/>
            <person name="Milhes M."/>
            <person name="Lampietro C."/>
            <person name="Lopez Roques C."/>
            <person name="Donnadieu C."/>
            <person name="Braasch I."/>
            <person name="Desvignes T."/>
            <person name="Postlethwait J."/>
            <person name="Bobe J."/>
            <person name="Guiguen Y."/>
            <person name="Dirks R."/>
        </authorList>
    </citation>
    <scope>NUCLEOTIDE SEQUENCE</scope>
    <source>
        <strain evidence="27">Tag_6206</strain>
        <tissue evidence="27">Liver</tissue>
    </source>
</reference>
<evidence type="ECO:0000256" key="5">
    <source>
        <dbReference type="ARBA" id="ARBA00018097"/>
    </source>
</evidence>
<dbReference type="EMBL" id="JAFIRN010000018">
    <property type="protein sequence ID" value="KAG5831715.1"/>
    <property type="molecule type" value="Genomic_DNA"/>
</dbReference>
<evidence type="ECO:0000256" key="17">
    <source>
        <dbReference type="ARBA" id="ARBA00043739"/>
    </source>
</evidence>
<evidence type="ECO:0000256" key="24">
    <source>
        <dbReference type="ARBA" id="ARBA00043832"/>
    </source>
</evidence>
<comment type="catalytic activity">
    <reaction evidence="17">
        <text>1D-myo-inositol 1,2,3,6-tetrakisphosphate + H2O = 1D-myo-inositol 1,2,3-trisphosphate + phosphate</text>
        <dbReference type="Rhea" id="RHEA:77123"/>
        <dbReference type="ChEBI" id="CHEBI:15377"/>
        <dbReference type="ChEBI" id="CHEBI:43474"/>
        <dbReference type="ChEBI" id="CHEBI:195534"/>
        <dbReference type="ChEBI" id="CHEBI:195536"/>
    </reaction>
    <physiologicalReaction direction="left-to-right" evidence="17">
        <dbReference type="Rhea" id="RHEA:77124"/>
    </physiologicalReaction>
</comment>
<dbReference type="EC" id="3.1.3.80" evidence="3"/>
<organism evidence="27 28">
    <name type="scientific">Anguilla anguilla</name>
    <name type="common">European freshwater eel</name>
    <name type="synonym">Muraena anguilla</name>
    <dbReference type="NCBI Taxonomy" id="7936"/>
    <lineage>
        <taxon>Eukaryota</taxon>
        <taxon>Metazoa</taxon>
        <taxon>Chordata</taxon>
        <taxon>Craniata</taxon>
        <taxon>Vertebrata</taxon>
        <taxon>Euteleostomi</taxon>
        <taxon>Actinopterygii</taxon>
        <taxon>Neopterygii</taxon>
        <taxon>Teleostei</taxon>
        <taxon>Anguilliformes</taxon>
        <taxon>Anguillidae</taxon>
        <taxon>Anguilla</taxon>
    </lineage>
</organism>
<comment type="catalytic activity">
    <reaction evidence="23">
        <text>1D-myo-inositol 1,4,5,6-tetrakisphosphate + H2O = 1D-myo-inositol 1,4,5-trisphosphate + phosphate</text>
        <dbReference type="Rhea" id="RHEA:77147"/>
        <dbReference type="ChEBI" id="CHEBI:15377"/>
        <dbReference type="ChEBI" id="CHEBI:43474"/>
        <dbReference type="ChEBI" id="CHEBI:57627"/>
        <dbReference type="ChEBI" id="CHEBI:203600"/>
    </reaction>
    <physiologicalReaction direction="left-to-right" evidence="23">
        <dbReference type="Rhea" id="RHEA:77148"/>
    </physiologicalReaction>
</comment>
<evidence type="ECO:0000313" key="27">
    <source>
        <dbReference type="EMBL" id="KAG5831715.1"/>
    </source>
</evidence>
<evidence type="ECO:0000313" key="28">
    <source>
        <dbReference type="Proteomes" id="UP001044222"/>
    </source>
</evidence>
<dbReference type="InterPro" id="IPR016274">
    <property type="entry name" value="Histidine_acid_Pase_euk"/>
</dbReference>